<evidence type="ECO:0000256" key="4">
    <source>
        <dbReference type="ARBA" id="ARBA00022833"/>
    </source>
</evidence>
<evidence type="ECO:0008006" key="9">
    <source>
        <dbReference type="Google" id="ProtNLM"/>
    </source>
</evidence>
<organism evidence="7 8">
    <name type="scientific">Elaphomyces granulatus</name>
    <dbReference type="NCBI Taxonomy" id="519963"/>
    <lineage>
        <taxon>Eukaryota</taxon>
        <taxon>Fungi</taxon>
        <taxon>Dikarya</taxon>
        <taxon>Ascomycota</taxon>
        <taxon>Pezizomycotina</taxon>
        <taxon>Eurotiomycetes</taxon>
        <taxon>Eurotiomycetidae</taxon>
        <taxon>Eurotiales</taxon>
        <taxon>Elaphomycetaceae</taxon>
        <taxon>Elaphomyces</taxon>
    </lineage>
</organism>
<gene>
    <name evidence="7" type="ORF">Egran_03876</name>
</gene>
<evidence type="ECO:0000256" key="1">
    <source>
        <dbReference type="ARBA" id="ARBA00004123"/>
    </source>
</evidence>
<proteinExistence type="predicted"/>
<dbReference type="OrthoDB" id="2976890at2759"/>
<dbReference type="SUPFAM" id="SSF53098">
    <property type="entry name" value="Ribonuclease H-like"/>
    <property type="match status" value="1"/>
</dbReference>
<dbReference type="InterPro" id="IPR012337">
    <property type="entry name" value="RNaseH-like_sf"/>
</dbReference>
<dbReference type="GO" id="GO:0005634">
    <property type="term" value="C:nucleus"/>
    <property type="evidence" value="ECO:0007669"/>
    <property type="project" value="UniProtKB-SubCell"/>
</dbReference>
<feature type="region of interest" description="Disordered" evidence="6">
    <location>
        <begin position="26"/>
        <end position="87"/>
    </location>
</feature>
<comment type="subcellular location">
    <subcellularLocation>
        <location evidence="1">Nucleus</location>
    </subcellularLocation>
</comment>
<evidence type="ECO:0000313" key="7">
    <source>
        <dbReference type="EMBL" id="OXV08361.1"/>
    </source>
</evidence>
<protein>
    <recommendedName>
        <fullName evidence="9">BED-type domain-containing protein</fullName>
    </recommendedName>
</protein>
<keyword evidence="8" id="KW-1185">Reference proteome</keyword>
<keyword evidence="5" id="KW-0539">Nucleus</keyword>
<accession>A0A232LW05</accession>
<evidence type="ECO:0000256" key="2">
    <source>
        <dbReference type="ARBA" id="ARBA00022723"/>
    </source>
</evidence>
<evidence type="ECO:0000313" key="8">
    <source>
        <dbReference type="Proteomes" id="UP000243515"/>
    </source>
</evidence>
<sequence length="544" mass="62231">MAGNRGELRQGYGDIMVTRRKRPNYFILNDGSDDEAPPEDRIQETVESEASEPNSSVNTPAAAEPEILPSESMSQTQVDPILPSWPSSVPRLRSQKRARPAPATAWLWDHFNVTEVNREWIVKRTGKRELTDRDIRCAYIYKTGAQCSWKTSDSQRQTSTSNMKLHLEKLHSIFAPRSQDTSGIQKAQPSIANLLTKKEALSPQELLEKNILRWIIDDKQAFTTIELPSFQQIFQDIPGITLPFRSRSTLKRRLIDSFDTQRQQLKEELAMSCKSIALSVDIWTSKNQLPILGVMGHWLTEDFLYKERVLEFTELQGIHSGENVATAIHTMLSELDLQEKLITITGDNAGNNETMVSELFHGLQDTAVEKDKIQFEGLDSYVRCIAHILNLIVKDILRALKSGNTKEAFAVCDDIQDGKSVPVQSALAKLRILTVWINRSPQRRQSWKEVCKIMNLPGKYIEYDVETRWNSTFRMLDDGLTAKAQIIRFVSFHPELQSFTDNDWSRLSQIHQILAKFNELTLFVSEKRPQISLTVPLYYDLHDL</sequence>
<evidence type="ECO:0000256" key="3">
    <source>
        <dbReference type="ARBA" id="ARBA00022771"/>
    </source>
</evidence>
<reference evidence="7 8" key="1">
    <citation type="journal article" date="2015" name="Environ. Microbiol.">
        <title>Metagenome sequence of Elaphomyces granulatus from sporocarp tissue reveals Ascomycota ectomycorrhizal fingerprints of genome expansion and a Proteobacteria-rich microbiome.</title>
        <authorList>
            <person name="Quandt C.A."/>
            <person name="Kohler A."/>
            <person name="Hesse C.N."/>
            <person name="Sharpton T.J."/>
            <person name="Martin F."/>
            <person name="Spatafora J.W."/>
        </authorList>
    </citation>
    <scope>NUCLEOTIDE SEQUENCE [LARGE SCALE GENOMIC DNA]</scope>
    <source>
        <strain evidence="7 8">OSC145934</strain>
    </source>
</reference>
<keyword evidence="2" id="KW-0479">Metal-binding</keyword>
<keyword evidence="3" id="KW-0863">Zinc-finger</keyword>
<dbReference type="PANTHER" id="PTHR46481:SF10">
    <property type="entry name" value="ZINC FINGER BED DOMAIN-CONTAINING PROTEIN 39"/>
    <property type="match status" value="1"/>
</dbReference>
<keyword evidence="4" id="KW-0862">Zinc</keyword>
<evidence type="ECO:0000256" key="5">
    <source>
        <dbReference type="ARBA" id="ARBA00023242"/>
    </source>
</evidence>
<dbReference type="PANTHER" id="PTHR46481">
    <property type="entry name" value="ZINC FINGER BED DOMAIN-CONTAINING PROTEIN 4"/>
    <property type="match status" value="1"/>
</dbReference>
<evidence type="ECO:0000256" key="6">
    <source>
        <dbReference type="SAM" id="MobiDB-lite"/>
    </source>
</evidence>
<dbReference type="GO" id="GO:0008270">
    <property type="term" value="F:zinc ion binding"/>
    <property type="evidence" value="ECO:0007669"/>
    <property type="project" value="UniProtKB-KW"/>
</dbReference>
<name>A0A232LW05_9EURO</name>
<comment type="caution">
    <text evidence="7">The sequence shown here is derived from an EMBL/GenBank/DDBJ whole genome shotgun (WGS) entry which is preliminary data.</text>
</comment>
<dbReference type="AlphaFoldDB" id="A0A232LW05"/>
<dbReference type="EMBL" id="NPHW01004164">
    <property type="protein sequence ID" value="OXV08361.1"/>
    <property type="molecule type" value="Genomic_DNA"/>
</dbReference>
<feature type="non-terminal residue" evidence="7">
    <location>
        <position position="544"/>
    </location>
</feature>
<dbReference type="Proteomes" id="UP000243515">
    <property type="component" value="Unassembled WGS sequence"/>
</dbReference>
<dbReference type="InterPro" id="IPR052035">
    <property type="entry name" value="ZnF_BED_domain_contain"/>
</dbReference>